<evidence type="ECO:0000313" key="1">
    <source>
        <dbReference type="EMBL" id="MFC6323545.1"/>
    </source>
</evidence>
<name>A0ABW1UVT6_9LACO</name>
<accession>A0ABW1UVT6</accession>
<proteinExistence type="predicted"/>
<protein>
    <recommendedName>
        <fullName evidence="3">Bacteriocin immunity protein</fullName>
    </recommendedName>
</protein>
<sequence length="91" mass="10327">MKLNDNSEAKKVLSELYTDMNKTETVDQDGYCKELILSTYKLLDENYSLTHLFGKLKDDNKISEALEGMDSGAEYIQKIDSLSHNPGFTVE</sequence>
<comment type="caution">
    <text evidence="1">The sequence shown here is derived from an EMBL/GenBank/DDBJ whole genome shotgun (WGS) entry which is preliminary data.</text>
</comment>
<evidence type="ECO:0000313" key="2">
    <source>
        <dbReference type="Proteomes" id="UP001596186"/>
    </source>
</evidence>
<keyword evidence="2" id="KW-1185">Reference proteome</keyword>
<dbReference type="Proteomes" id="UP001596186">
    <property type="component" value="Unassembled WGS sequence"/>
</dbReference>
<gene>
    <name evidence="1" type="ORF">ACFP1F_07335</name>
</gene>
<dbReference type="EMBL" id="JBHSSN010000014">
    <property type="protein sequence ID" value="MFC6323545.1"/>
    <property type="molecule type" value="Genomic_DNA"/>
</dbReference>
<dbReference type="RefSeq" id="WP_125592511.1">
    <property type="nucleotide sequence ID" value="NZ_JBHSSN010000014.1"/>
</dbReference>
<organism evidence="1 2">
    <name type="scientific">Companilactobacillus baiquanensis</name>
    <dbReference type="NCBI Taxonomy" id="2486005"/>
    <lineage>
        <taxon>Bacteria</taxon>
        <taxon>Bacillati</taxon>
        <taxon>Bacillota</taxon>
        <taxon>Bacilli</taxon>
        <taxon>Lactobacillales</taxon>
        <taxon>Lactobacillaceae</taxon>
        <taxon>Companilactobacillus</taxon>
    </lineage>
</organism>
<reference evidence="2" key="1">
    <citation type="journal article" date="2019" name="Int. J. Syst. Evol. Microbiol.">
        <title>The Global Catalogue of Microorganisms (GCM) 10K type strain sequencing project: providing services to taxonomists for standard genome sequencing and annotation.</title>
        <authorList>
            <consortium name="The Broad Institute Genomics Platform"/>
            <consortium name="The Broad Institute Genome Sequencing Center for Infectious Disease"/>
            <person name="Wu L."/>
            <person name="Ma J."/>
        </authorList>
    </citation>
    <scope>NUCLEOTIDE SEQUENCE [LARGE SCALE GENOMIC DNA]</scope>
    <source>
        <strain evidence="2">CCM 8895</strain>
    </source>
</reference>
<evidence type="ECO:0008006" key="3">
    <source>
        <dbReference type="Google" id="ProtNLM"/>
    </source>
</evidence>